<protein>
    <submittedName>
        <fullName evidence="2">Putative anti-sigma-factor antagonist</fullName>
    </submittedName>
</protein>
<dbReference type="EMBL" id="CP006585">
    <property type="protein sequence ID" value="AGW14797.1"/>
    <property type="molecule type" value="Genomic_DNA"/>
</dbReference>
<dbReference type="STRING" id="1121448.DGI_3079"/>
<name>T2GFT1_MEGG1</name>
<dbReference type="Pfam" id="PF13466">
    <property type="entry name" value="STAS_2"/>
    <property type="match status" value="1"/>
</dbReference>
<reference evidence="2 3" key="1">
    <citation type="journal article" date="2013" name="J. Bacteriol.">
        <title>Roles of HynAB and Ech, the only two hydrogenases found in the model sulfate reducer Desulfovibrio gigas.</title>
        <authorList>
            <person name="Morais-Silva F.O."/>
            <person name="Santos C.I."/>
            <person name="Rodrigues R."/>
            <person name="Pereira I.A."/>
            <person name="Rodrigues-Pousada C."/>
        </authorList>
    </citation>
    <scope>NUCLEOTIDE SEQUENCE [LARGE SCALE GENOMIC DNA]</scope>
    <source>
        <strain evidence="3">ATCC 19364 / DSM 1382 / NCIMB 9332 / VKM B-1759</strain>
    </source>
</reference>
<keyword evidence="3" id="KW-1185">Reference proteome</keyword>
<dbReference type="HOGENOM" id="CLU_2272836_0_0_7"/>
<dbReference type="RefSeq" id="WP_021761877.1">
    <property type="nucleotide sequence ID" value="NC_022444.1"/>
</dbReference>
<reference evidence="3" key="2">
    <citation type="submission" date="2013-07" db="EMBL/GenBank/DDBJ databases">
        <authorList>
            <person name="Morais-Silva F.O."/>
            <person name="Rezende A.M."/>
            <person name="Pimentel C."/>
            <person name="Resende D.M."/>
            <person name="Santos C.I."/>
            <person name="Clemente C."/>
            <person name="de Oliveira L.M."/>
            <person name="da Silva S.M."/>
            <person name="Costa D.A."/>
            <person name="Varela-Raposo A."/>
            <person name="Horacio E.C.A."/>
            <person name="Matos M."/>
            <person name="Flores O."/>
            <person name="Ruiz J.C."/>
            <person name="Rodrigues-Pousada C."/>
        </authorList>
    </citation>
    <scope>NUCLEOTIDE SEQUENCE [LARGE SCALE GENOMIC DNA]</scope>
    <source>
        <strain evidence="3">ATCC 19364 / DSM 1382 / NCIMB 9332 / VKM B-1759</strain>
    </source>
</reference>
<evidence type="ECO:0000313" key="3">
    <source>
        <dbReference type="Proteomes" id="UP000016587"/>
    </source>
</evidence>
<dbReference type="KEGG" id="dgg:DGI_3079"/>
<dbReference type="PATRIC" id="fig|1121448.10.peg.3040"/>
<dbReference type="Proteomes" id="UP000016587">
    <property type="component" value="Chromosome"/>
</dbReference>
<dbReference type="OrthoDB" id="329313at2"/>
<dbReference type="AlphaFoldDB" id="T2GFT1"/>
<feature type="domain" description="MlaB-like STAS" evidence="1">
    <location>
        <begin position="3"/>
        <end position="79"/>
    </location>
</feature>
<evidence type="ECO:0000313" key="2">
    <source>
        <dbReference type="EMBL" id="AGW14797.1"/>
    </source>
</evidence>
<dbReference type="InterPro" id="IPR058548">
    <property type="entry name" value="MlaB-like_STAS"/>
</dbReference>
<proteinExistence type="predicted"/>
<dbReference type="eggNOG" id="ENOG5032JK7">
    <property type="taxonomic scope" value="Bacteria"/>
</dbReference>
<evidence type="ECO:0000259" key="1">
    <source>
        <dbReference type="Pfam" id="PF13466"/>
    </source>
</evidence>
<organism evidence="2 3">
    <name type="scientific">Megalodesulfovibrio gigas (strain ATCC 19364 / DSM 1382 / NCIMB 9332 / VKM B-1759)</name>
    <name type="common">Desulfovibrio gigas</name>
    <dbReference type="NCBI Taxonomy" id="1121448"/>
    <lineage>
        <taxon>Bacteria</taxon>
        <taxon>Pseudomonadati</taxon>
        <taxon>Thermodesulfobacteriota</taxon>
        <taxon>Desulfovibrionia</taxon>
        <taxon>Desulfovibrionales</taxon>
        <taxon>Desulfovibrionaceae</taxon>
        <taxon>Megalodesulfovibrio</taxon>
    </lineage>
</organism>
<sequence>MRLALEGNCTVAEMASLKETLHRALARREATELSFAGVSRGDLAFFELLLAVKRAFAAQRVPLTLQPDLPEHLHFGAQWTGLTGLCPAAMPRSAGAAQRASQ</sequence>
<accession>T2GFT1</accession>
<gene>
    <name evidence="2" type="ORF">DGI_3079</name>
</gene>